<keyword evidence="2 7" id="KW-0673">Quorum sensing</keyword>
<dbReference type="EMBL" id="JACICC010000011">
    <property type="protein sequence ID" value="MBB3811112.1"/>
    <property type="molecule type" value="Genomic_DNA"/>
</dbReference>
<dbReference type="AlphaFoldDB" id="A0A7W5Z7I1"/>
<keyword evidence="3 8" id="KW-0808">Transferase</keyword>
<dbReference type="InterPro" id="IPR016181">
    <property type="entry name" value="Acyl_CoA_acyltransferase"/>
</dbReference>
<dbReference type="EC" id="2.3.1.184" evidence="1 8"/>
<dbReference type="PRINTS" id="PR01549">
    <property type="entry name" value="AUTOINDCRSYN"/>
</dbReference>
<accession>A0A7W5Z7I1</accession>
<dbReference type="Proteomes" id="UP000537592">
    <property type="component" value="Unassembled WGS sequence"/>
</dbReference>
<evidence type="ECO:0000256" key="2">
    <source>
        <dbReference type="ARBA" id="ARBA00022654"/>
    </source>
</evidence>
<organism evidence="9 10">
    <name type="scientific">Pseudochelatococcus contaminans</name>
    <dbReference type="NCBI Taxonomy" id="1538103"/>
    <lineage>
        <taxon>Bacteria</taxon>
        <taxon>Pseudomonadati</taxon>
        <taxon>Pseudomonadota</taxon>
        <taxon>Alphaproteobacteria</taxon>
        <taxon>Hyphomicrobiales</taxon>
        <taxon>Chelatococcaceae</taxon>
        <taxon>Pseudochelatococcus</taxon>
    </lineage>
</organism>
<dbReference type="Gene3D" id="3.40.630.30">
    <property type="match status" value="1"/>
</dbReference>
<evidence type="ECO:0000256" key="4">
    <source>
        <dbReference type="ARBA" id="ARBA00022691"/>
    </source>
</evidence>
<dbReference type="PANTHER" id="PTHR39322:SF1">
    <property type="entry name" value="ISOVALERYL-HOMOSERINE LACTONE SYNTHASE"/>
    <property type="match status" value="1"/>
</dbReference>
<evidence type="ECO:0000256" key="8">
    <source>
        <dbReference type="RuleBase" id="RU361135"/>
    </source>
</evidence>
<keyword evidence="10" id="KW-1185">Reference proteome</keyword>
<proteinExistence type="inferred from homology"/>
<dbReference type="InterPro" id="IPR018311">
    <property type="entry name" value="Autoind_synth_CS"/>
</dbReference>
<dbReference type="InterPro" id="IPR001690">
    <property type="entry name" value="Autoind_synthase"/>
</dbReference>
<protein>
    <recommendedName>
        <fullName evidence="1 8">Acyl-homoserine-lactone synthase</fullName>
        <ecNumber evidence="1 8">2.3.1.184</ecNumber>
    </recommendedName>
    <alternativeName>
        <fullName evidence="8">Autoinducer synthesis protein</fullName>
    </alternativeName>
</protein>
<dbReference type="Pfam" id="PF00765">
    <property type="entry name" value="Autoind_synth"/>
    <property type="match status" value="1"/>
</dbReference>
<comment type="catalytic activity">
    <reaction evidence="6 8">
        <text>a fatty acyl-[ACP] + S-adenosyl-L-methionine = an N-acyl-L-homoserine lactone + S-methyl-5'-thioadenosine + holo-[ACP] + H(+)</text>
        <dbReference type="Rhea" id="RHEA:10096"/>
        <dbReference type="Rhea" id="RHEA-COMP:9685"/>
        <dbReference type="Rhea" id="RHEA-COMP:14125"/>
        <dbReference type="ChEBI" id="CHEBI:15378"/>
        <dbReference type="ChEBI" id="CHEBI:17509"/>
        <dbReference type="ChEBI" id="CHEBI:55474"/>
        <dbReference type="ChEBI" id="CHEBI:59789"/>
        <dbReference type="ChEBI" id="CHEBI:64479"/>
        <dbReference type="ChEBI" id="CHEBI:138651"/>
        <dbReference type="EC" id="2.3.1.184"/>
    </reaction>
</comment>
<dbReference type="RefSeq" id="WP_183754595.1">
    <property type="nucleotide sequence ID" value="NZ_JACICC010000011.1"/>
</dbReference>
<evidence type="ECO:0000256" key="7">
    <source>
        <dbReference type="PROSITE-ProRule" id="PRU00533"/>
    </source>
</evidence>
<gene>
    <name evidence="9" type="ORF">FHS81_003224</name>
</gene>
<keyword evidence="5 7" id="KW-0071">Autoinducer synthesis</keyword>
<dbReference type="GO" id="GO:0007165">
    <property type="term" value="P:signal transduction"/>
    <property type="evidence" value="ECO:0007669"/>
    <property type="project" value="TreeGrafter"/>
</dbReference>
<evidence type="ECO:0000256" key="1">
    <source>
        <dbReference type="ARBA" id="ARBA00012340"/>
    </source>
</evidence>
<dbReference type="SUPFAM" id="SSF55729">
    <property type="entry name" value="Acyl-CoA N-acyltransferases (Nat)"/>
    <property type="match status" value="1"/>
</dbReference>
<evidence type="ECO:0000313" key="10">
    <source>
        <dbReference type="Proteomes" id="UP000537592"/>
    </source>
</evidence>
<evidence type="ECO:0000256" key="3">
    <source>
        <dbReference type="ARBA" id="ARBA00022679"/>
    </source>
</evidence>
<evidence type="ECO:0000313" key="9">
    <source>
        <dbReference type="EMBL" id="MBB3811112.1"/>
    </source>
</evidence>
<sequence>MLIIAQGNEIHSHQGIADQMFRLRAKLFSDRRGWRVTVENGKECDRFDELEPIYICLTNKDRLLASLRLLPTTGPHMLADVFPEVMGDTGVVRHPMIWESSRFCVDTEAARLFSSDGINVVTRDILLGLFSTAREIGLLNIISVYDVYVERILRRAGCLFDRLGPVVSYDDLKTVGGLFEVSETVISQLSFPDGRIKRKHKPNRESVSLISATTPLHGGNINREQEISHISF</sequence>
<dbReference type="GO" id="GO:0009372">
    <property type="term" value="P:quorum sensing"/>
    <property type="evidence" value="ECO:0007669"/>
    <property type="project" value="UniProtKB-UniRule"/>
</dbReference>
<comment type="similarity">
    <text evidence="7 8">Belongs to the autoinducer synthase family.</text>
</comment>
<comment type="caution">
    <text evidence="9">The sequence shown here is derived from an EMBL/GenBank/DDBJ whole genome shotgun (WGS) entry which is preliminary data.</text>
</comment>
<keyword evidence="4 8" id="KW-0949">S-adenosyl-L-methionine</keyword>
<dbReference type="PANTHER" id="PTHR39322">
    <property type="entry name" value="ACYL-HOMOSERINE-LACTONE SYNTHASE"/>
    <property type="match status" value="1"/>
</dbReference>
<reference evidence="9 10" key="1">
    <citation type="submission" date="2020-08" db="EMBL/GenBank/DDBJ databases">
        <title>Genomic Encyclopedia of Type Strains, Phase IV (KMG-IV): sequencing the most valuable type-strain genomes for metagenomic binning, comparative biology and taxonomic classification.</title>
        <authorList>
            <person name="Goeker M."/>
        </authorList>
    </citation>
    <scope>NUCLEOTIDE SEQUENCE [LARGE SCALE GENOMIC DNA]</scope>
    <source>
        <strain evidence="9 10">DSM 28760</strain>
    </source>
</reference>
<keyword evidence="9" id="KW-0012">Acyltransferase</keyword>
<dbReference type="GO" id="GO:0061579">
    <property type="term" value="F:N-acyl homoserine lactone synthase activity"/>
    <property type="evidence" value="ECO:0007669"/>
    <property type="project" value="UniProtKB-UniRule"/>
</dbReference>
<name>A0A7W5Z7I1_9HYPH</name>
<evidence type="ECO:0000256" key="6">
    <source>
        <dbReference type="ARBA" id="ARBA00048576"/>
    </source>
</evidence>
<dbReference type="PROSITE" id="PS00949">
    <property type="entry name" value="AUTOINDUCER_SYNTH_1"/>
    <property type="match status" value="1"/>
</dbReference>
<dbReference type="PROSITE" id="PS51187">
    <property type="entry name" value="AUTOINDUCER_SYNTH_2"/>
    <property type="match status" value="1"/>
</dbReference>
<evidence type="ECO:0000256" key="5">
    <source>
        <dbReference type="ARBA" id="ARBA00022929"/>
    </source>
</evidence>